<evidence type="ECO:0008006" key="8">
    <source>
        <dbReference type="Google" id="ProtNLM"/>
    </source>
</evidence>
<dbReference type="Gene3D" id="1.25.10.10">
    <property type="entry name" value="Leucine-rich Repeat Variant"/>
    <property type="match status" value="1"/>
</dbReference>
<feature type="repeat" description="ARM" evidence="5">
    <location>
        <begin position="85"/>
        <end position="127"/>
    </location>
</feature>
<reference evidence="7" key="1">
    <citation type="journal article" date="2017" name="Front. Plant Sci.">
        <title>Climate Clever Clovers: New Paradigm to Reduce the Environmental Footprint of Ruminants by Breeding Low Methanogenic Forages Utilizing Haplotype Variation.</title>
        <authorList>
            <person name="Kaur P."/>
            <person name="Appels R."/>
            <person name="Bayer P.E."/>
            <person name="Keeble-Gagnere G."/>
            <person name="Wang J."/>
            <person name="Hirakawa H."/>
            <person name="Shirasawa K."/>
            <person name="Vercoe P."/>
            <person name="Stefanova K."/>
            <person name="Durmic Z."/>
            <person name="Nichols P."/>
            <person name="Revell C."/>
            <person name="Isobe S.N."/>
            <person name="Edwards D."/>
            <person name="Erskine W."/>
        </authorList>
    </citation>
    <scope>NUCLEOTIDE SEQUENCE [LARGE SCALE GENOMIC DNA]</scope>
    <source>
        <strain evidence="7">cv. Daliak</strain>
    </source>
</reference>
<sequence>MGPDDKSQQLKALIQFQKFQELLSIEGSPPAEKVIERFIQCGAVPRFVKFLSMHDIPQIQYMAAWVLAYIASGTSKNIEVVIDHGAVPIFIKLLSSPSDPVREQAAWALGNVASDSPRYRDLVLSHGALIPLLSQLNEQAKLSTQRDAMWTLLNFLKGKPQPQFEQVKPVLPALQRLLFSDDEEVLTETCWALSFLSDGPSDKIQAVIDAGVCGRLVQLLLHPSPSVLIPALRTVGNIVTGDHMQTQAVIEVGLIASLVNLFQNAEFDIKKEVVWAFYNASSGGTNEQIKYLVSQSCIKPLCDLLVCHDPKIVTICLDGLANFLKVGKAEKSFGNTGDDGSETIIF</sequence>
<keyword evidence="7" id="KW-1185">Reference proteome</keyword>
<dbReference type="EMBL" id="DF973614">
    <property type="protein sequence ID" value="GAU36038.1"/>
    <property type="molecule type" value="Genomic_DNA"/>
</dbReference>
<keyword evidence="4" id="KW-0653">Protein transport</keyword>
<evidence type="ECO:0000256" key="1">
    <source>
        <dbReference type="ARBA" id="ARBA00010394"/>
    </source>
</evidence>
<dbReference type="GO" id="GO:0015031">
    <property type="term" value="P:protein transport"/>
    <property type="evidence" value="ECO:0007669"/>
    <property type="project" value="UniProtKB-KW"/>
</dbReference>
<evidence type="ECO:0000256" key="4">
    <source>
        <dbReference type="ARBA" id="ARBA00022927"/>
    </source>
</evidence>
<dbReference type="AlphaFoldDB" id="A0A2Z6MU57"/>
<dbReference type="PROSITE" id="PS50176">
    <property type="entry name" value="ARM_REPEAT"/>
    <property type="match status" value="2"/>
</dbReference>
<feature type="repeat" description="ARM" evidence="5">
    <location>
        <begin position="42"/>
        <end position="85"/>
    </location>
</feature>
<evidence type="ECO:0000313" key="6">
    <source>
        <dbReference type="EMBL" id="GAU36038.1"/>
    </source>
</evidence>
<keyword evidence="2" id="KW-0813">Transport</keyword>
<dbReference type="SUPFAM" id="SSF48371">
    <property type="entry name" value="ARM repeat"/>
    <property type="match status" value="1"/>
</dbReference>
<dbReference type="InterPro" id="IPR011989">
    <property type="entry name" value="ARM-like"/>
</dbReference>
<dbReference type="SMART" id="SM00185">
    <property type="entry name" value="ARM"/>
    <property type="match status" value="7"/>
</dbReference>
<evidence type="ECO:0000256" key="5">
    <source>
        <dbReference type="PROSITE-ProRule" id="PRU00259"/>
    </source>
</evidence>
<protein>
    <recommendedName>
        <fullName evidence="8">IBB domain-containing protein</fullName>
    </recommendedName>
</protein>
<dbReference type="PANTHER" id="PTHR23316">
    <property type="entry name" value="IMPORTIN ALPHA"/>
    <property type="match status" value="1"/>
</dbReference>
<accession>A0A2Z6MU57</accession>
<name>A0A2Z6MU57_TRISU</name>
<organism evidence="6 7">
    <name type="scientific">Trifolium subterraneum</name>
    <name type="common">Subterranean clover</name>
    <dbReference type="NCBI Taxonomy" id="3900"/>
    <lineage>
        <taxon>Eukaryota</taxon>
        <taxon>Viridiplantae</taxon>
        <taxon>Streptophyta</taxon>
        <taxon>Embryophyta</taxon>
        <taxon>Tracheophyta</taxon>
        <taxon>Spermatophyta</taxon>
        <taxon>Magnoliopsida</taxon>
        <taxon>eudicotyledons</taxon>
        <taxon>Gunneridae</taxon>
        <taxon>Pentapetalae</taxon>
        <taxon>rosids</taxon>
        <taxon>fabids</taxon>
        <taxon>Fabales</taxon>
        <taxon>Fabaceae</taxon>
        <taxon>Papilionoideae</taxon>
        <taxon>50 kb inversion clade</taxon>
        <taxon>NPAAA clade</taxon>
        <taxon>Hologalegina</taxon>
        <taxon>IRL clade</taxon>
        <taxon>Trifolieae</taxon>
        <taxon>Trifolium</taxon>
    </lineage>
</organism>
<proteinExistence type="inferred from homology"/>
<keyword evidence="3" id="KW-0677">Repeat</keyword>
<evidence type="ECO:0000256" key="2">
    <source>
        <dbReference type="ARBA" id="ARBA00022448"/>
    </source>
</evidence>
<dbReference type="Pfam" id="PF00514">
    <property type="entry name" value="Arm"/>
    <property type="match status" value="6"/>
</dbReference>
<dbReference type="OrthoDB" id="29145at2759"/>
<dbReference type="Proteomes" id="UP000242715">
    <property type="component" value="Unassembled WGS sequence"/>
</dbReference>
<comment type="similarity">
    <text evidence="1">Belongs to the importin alpha family.</text>
</comment>
<dbReference type="InterPro" id="IPR016024">
    <property type="entry name" value="ARM-type_fold"/>
</dbReference>
<evidence type="ECO:0000313" key="7">
    <source>
        <dbReference type="Proteomes" id="UP000242715"/>
    </source>
</evidence>
<dbReference type="InterPro" id="IPR000225">
    <property type="entry name" value="Armadillo"/>
</dbReference>
<evidence type="ECO:0000256" key="3">
    <source>
        <dbReference type="ARBA" id="ARBA00022737"/>
    </source>
</evidence>
<gene>
    <name evidence="6" type="ORF">TSUD_208080</name>
</gene>